<feature type="domain" description="PH" evidence="2">
    <location>
        <begin position="620"/>
        <end position="715"/>
    </location>
</feature>
<sequence length="736" mass="82880">MAVRKQFNALLLGLVEVTKGMGDHTREQRVTVAQQCHNAVCHGDRSSTGILGRLETGSMGVDIHLEKDAIQVLNGDYLVCRHGLKAISVMVAIRKTSGHVVYIGWCQKKAQRLAVVLDMWSEQEVDTFVRGYKETKQSVLPRLSLNLSLPPVQLPARESGRTPRPTLSASITPTLQSKDSQSLPSLPHLSDHMSQLHSVRSLPSPPLPPRKPPLNLSFTEELTSPPVPLRPCVLPKPSLESQPPSETKPPFEIKPPLESKPSRRTEMPMAAHLPTPDLSPQNAIEAVQCHREEQIYSTPKTMKAKLLPSVGKNRGDAVHANTFPSLYTGNSTNISRASVPGSSNKEKRIYNVAAPSNCSATPQPPQGDRKSSSGALPFALTPAAAAPDNDSEWHSEDEDDFNYENNETYCTFLGISVRESERIYMKSSMIQQQPEETVSSLEDDLCYFLNNEYDYISCIERIKNERKLLNPELQYLLRGAEALAEIHNDMYREMHDGYRSCSRIAYAFTSRKDQLEQYAYYLMNAPKIITHVEDLPEGMKVLLPTLNEDLRTSWKRLHFYFMSLEKMLSRAPLEDREALQEAVEMLRDLNRKGDSGILLDGVKEAPFDLLLYCPLILHNAFKIKGPLTTKGKTDYRVLLFPDIIVVTLPKKDQYEYQEHLLINQVNFIAGNSISNKEFDLEIVLGGSKRNKKYMFRAPSVEVRDAWVDEITRLLHVNAEKIKTLATKRFGYADATE</sequence>
<reference evidence="3 4" key="1">
    <citation type="journal article" date="2024" name="BMC Genomics">
        <title>Genome assembly of redclaw crayfish (Cherax quadricarinatus) provides insights into its immune adaptation and hypoxia tolerance.</title>
        <authorList>
            <person name="Liu Z."/>
            <person name="Zheng J."/>
            <person name="Li H."/>
            <person name="Fang K."/>
            <person name="Wang S."/>
            <person name="He J."/>
            <person name="Zhou D."/>
            <person name="Weng S."/>
            <person name="Chi M."/>
            <person name="Gu Z."/>
            <person name="He J."/>
            <person name="Li F."/>
            <person name="Wang M."/>
        </authorList>
    </citation>
    <scope>NUCLEOTIDE SEQUENCE [LARGE SCALE GENOMIC DNA]</scope>
    <source>
        <strain evidence="3">ZL_2023a</strain>
    </source>
</reference>
<evidence type="ECO:0000256" key="1">
    <source>
        <dbReference type="SAM" id="MobiDB-lite"/>
    </source>
</evidence>
<feature type="region of interest" description="Disordered" evidence="1">
    <location>
        <begin position="153"/>
        <end position="263"/>
    </location>
</feature>
<dbReference type="InterPro" id="IPR001849">
    <property type="entry name" value="PH_domain"/>
</dbReference>
<feature type="region of interest" description="Disordered" evidence="1">
    <location>
        <begin position="354"/>
        <end position="375"/>
    </location>
</feature>
<dbReference type="InterPro" id="IPR011993">
    <property type="entry name" value="PH-like_dom_sf"/>
</dbReference>
<evidence type="ECO:0000313" key="4">
    <source>
        <dbReference type="Proteomes" id="UP001445076"/>
    </source>
</evidence>
<evidence type="ECO:0000259" key="2">
    <source>
        <dbReference type="PROSITE" id="PS50003"/>
    </source>
</evidence>
<dbReference type="SUPFAM" id="SSF50729">
    <property type="entry name" value="PH domain-like"/>
    <property type="match status" value="1"/>
</dbReference>
<dbReference type="SUPFAM" id="SSF48065">
    <property type="entry name" value="DBL homology domain (DH-domain)"/>
    <property type="match status" value="1"/>
</dbReference>
<dbReference type="EMBL" id="JARKIK010000005">
    <property type="protein sequence ID" value="KAK8752195.1"/>
    <property type="molecule type" value="Genomic_DNA"/>
</dbReference>
<dbReference type="Proteomes" id="UP001445076">
    <property type="component" value="Unassembled WGS sequence"/>
</dbReference>
<evidence type="ECO:0000313" key="3">
    <source>
        <dbReference type="EMBL" id="KAK8752195.1"/>
    </source>
</evidence>
<dbReference type="Gene3D" id="2.30.29.30">
    <property type="entry name" value="Pleckstrin-homology domain (PH domain)/Phosphotyrosine-binding domain (PTB)"/>
    <property type="match status" value="1"/>
</dbReference>
<proteinExistence type="predicted"/>
<dbReference type="Gene3D" id="1.20.900.10">
    <property type="entry name" value="Dbl homology (DH) domain"/>
    <property type="match status" value="1"/>
</dbReference>
<dbReference type="Pfam" id="PF22697">
    <property type="entry name" value="SOS1_NGEF_PH"/>
    <property type="match status" value="1"/>
</dbReference>
<dbReference type="InterPro" id="IPR035899">
    <property type="entry name" value="DBL_dom_sf"/>
</dbReference>
<dbReference type="PROSITE" id="PS50003">
    <property type="entry name" value="PH_DOMAIN"/>
    <property type="match status" value="1"/>
</dbReference>
<feature type="compositionally biased region" description="Pro residues" evidence="1">
    <location>
        <begin position="203"/>
        <end position="212"/>
    </location>
</feature>
<feature type="compositionally biased region" description="Polar residues" evidence="1">
    <location>
        <begin position="165"/>
        <end position="184"/>
    </location>
</feature>
<dbReference type="AlphaFoldDB" id="A0AAW0Y9X5"/>
<keyword evidence="4" id="KW-1185">Reference proteome</keyword>
<gene>
    <name evidence="3" type="ORF">OTU49_012479</name>
</gene>
<comment type="caution">
    <text evidence="3">The sequence shown here is derived from an EMBL/GenBank/DDBJ whole genome shotgun (WGS) entry which is preliminary data.</text>
</comment>
<accession>A0AAW0Y9X5</accession>
<feature type="compositionally biased region" description="Basic and acidic residues" evidence="1">
    <location>
        <begin position="249"/>
        <end position="263"/>
    </location>
</feature>
<name>A0AAW0Y9X5_CHEQU</name>
<dbReference type="InterPro" id="IPR055251">
    <property type="entry name" value="SOS1_NGEF_PH"/>
</dbReference>
<organism evidence="3 4">
    <name type="scientific">Cherax quadricarinatus</name>
    <name type="common">Australian red claw crayfish</name>
    <dbReference type="NCBI Taxonomy" id="27406"/>
    <lineage>
        <taxon>Eukaryota</taxon>
        <taxon>Metazoa</taxon>
        <taxon>Ecdysozoa</taxon>
        <taxon>Arthropoda</taxon>
        <taxon>Crustacea</taxon>
        <taxon>Multicrustacea</taxon>
        <taxon>Malacostraca</taxon>
        <taxon>Eumalacostraca</taxon>
        <taxon>Eucarida</taxon>
        <taxon>Decapoda</taxon>
        <taxon>Pleocyemata</taxon>
        <taxon>Astacidea</taxon>
        <taxon>Parastacoidea</taxon>
        <taxon>Parastacidae</taxon>
        <taxon>Cherax</taxon>
    </lineage>
</organism>
<protein>
    <recommendedName>
        <fullName evidence="2">PH domain-containing protein</fullName>
    </recommendedName>
</protein>